<keyword evidence="2" id="KW-1185">Reference proteome</keyword>
<feature type="compositionally biased region" description="Polar residues" evidence="1">
    <location>
        <begin position="1"/>
        <end position="15"/>
    </location>
</feature>
<feature type="compositionally biased region" description="Polar residues" evidence="1">
    <location>
        <begin position="55"/>
        <end position="69"/>
    </location>
</feature>
<name>A0A914QYC8_9BILA</name>
<evidence type="ECO:0000313" key="3">
    <source>
        <dbReference type="WBParaSite" id="PDA_v2.g913.t1"/>
    </source>
</evidence>
<protein>
    <submittedName>
        <fullName evidence="3">Uncharacterized protein</fullName>
    </submittedName>
</protein>
<dbReference type="Proteomes" id="UP000887578">
    <property type="component" value="Unplaced"/>
</dbReference>
<organism evidence="2 3">
    <name type="scientific">Panagrolaimus davidi</name>
    <dbReference type="NCBI Taxonomy" id="227884"/>
    <lineage>
        <taxon>Eukaryota</taxon>
        <taxon>Metazoa</taxon>
        <taxon>Ecdysozoa</taxon>
        <taxon>Nematoda</taxon>
        <taxon>Chromadorea</taxon>
        <taxon>Rhabditida</taxon>
        <taxon>Tylenchina</taxon>
        <taxon>Panagrolaimomorpha</taxon>
        <taxon>Panagrolaimoidea</taxon>
        <taxon>Panagrolaimidae</taxon>
        <taxon>Panagrolaimus</taxon>
    </lineage>
</organism>
<evidence type="ECO:0000313" key="2">
    <source>
        <dbReference type="Proteomes" id="UP000887578"/>
    </source>
</evidence>
<sequence>MRNVRSYVSRTNQAPPRSRTPPNLMDDDYDYLIPVAPRRQPATPVRRPETPPAPTSNNDGPSASTTANESDSDIEIVSQTSSATRKRPRYDDAH</sequence>
<evidence type="ECO:0000256" key="1">
    <source>
        <dbReference type="SAM" id="MobiDB-lite"/>
    </source>
</evidence>
<accession>A0A914QYC8</accession>
<reference evidence="3" key="1">
    <citation type="submission" date="2022-11" db="UniProtKB">
        <authorList>
            <consortium name="WormBaseParasite"/>
        </authorList>
    </citation>
    <scope>IDENTIFICATION</scope>
</reference>
<feature type="region of interest" description="Disordered" evidence="1">
    <location>
        <begin position="1"/>
        <end position="94"/>
    </location>
</feature>
<dbReference type="WBParaSite" id="PDA_v2.g913.t1">
    <property type="protein sequence ID" value="PDA_v2.g913.t1"/>
    <property type="gene ID" value="PDA_v2.g913"/>
</dbReference>
<proteinExistence type="predicted"/>
<dbReference type="AlphaFoldDB" id="A0A914QYC8"/>